<dbReference type="AlphaFoldDB" id="A0A9P6XWD9"/>
<accession>A0A9P6XWD9</accession>
<evidence type="ECO:0000313" key="2">
    <source>
        <dbReference type="Proteomes" id="UP000740926"/>
    </source>
</evidence>
<evidence type="ECO:0000313" key="1">
    <source>
        <dbReference type="EMBL" id="KAG1533991.1"/>
    </source>
</evidence>
<sequence>MKERANILVFKFILRVHFLPEDTLLSLLLRFVQEAPARSRIRCPALVASNPHWSNPAVNGGHASTANRIAHFTCVAHVRLCTETYRELNLAAIYQKPKPPVLLSACRPYHCSSPEVAYGLATRSSYRLSLWSPTCIESTFVELPSGGDTLKCCSQHSP</sequence>
<reference evidence="1 2" key="1">
    <citation type="journal article" date="2020" name="Microb. Genom.">
        <title>Genetic diversity of clinical and environmental Mucorales isolates obtained from an investigation of mucormycosis cases among solid organ transplant recipients.</title>
        <authorList>
            <person name="Nguyen M.H."/>
            <person name="Kaul D."/>
            <person name="Muto C."/>
            <person name="Cheng S.J."/>
            <person name="Richter R.A."/>
            <person name="Bruno V.M."/>
            <person name="Liu G."/>
            <person name="Beyhan S."/>
            <person name="Sundermann A.J."/>
            <person name="Mounaud S."/>
            <person name="Pasculle A.W."/>
            <person name="Nierman W.C."/>
            <person name="Driscoll E."/>
            <person name="Cumbie R."/>
            <person name="Clancy C.J."/>
            <person name="Dupont C.L."/>
        </authorList>
    </citation>
    <scope>NUCLEOTIDE SEQUENCE [LARGE SCALE GENOMIC DNA]</scope>
    <source>
        <strain evidence="1 2">GL24</strain>
    </source>
</reference>
<name>A0A9P6XWD9_9FUNG</name>
<gene>
    <name evidence="1" type="ORF">G6F50_015686</name>
</gene>
<proteinExistence type="predicted"/>
<comment type="caution">
    <text evidence="1">The sequence shown here is derived from an EMBL/GenBank/DDBJ whole genome shotgun (WGS) entry which is preliminary data.</text>
</comment>
<protein>
    <submittedName>
        <fullName evidence="1">Uncharacterized protein</fullName>
    </submittedName>
</protein>
<dbReference type="EMBL" id="JAANIU010008945">
    <property type="protein sequence ID" value="KAG1533991.1"/>
    <property type="molecule type" value="Genomic_DNA"/>
</dbReference>
<dbReference type="Proteomes" id="UP000740926">
    <property type="component" value="Unassembled WGS sequence"/>
</dbReference>
<organism evidence="1 2">
    <name type="scientific">Rhizopus delemar</name>
    <dbReference type="NCBI Taxonomy" id="936053"/>
    <lineage>
        <taxon>Eukaryota</taxon>
        <taxon>Fungi</taxon>
        <taxon>Fungi incertae sedis</taxon>
        <taxon>Mucoromycota</taxon>
        <taxon>Mucoromycotina</taxon>
        <taxon>Mucoromycetes</taxon>
        <taxon>Mucorales</taxon>
        <taxon>Mucorineae</taxon>
        <taxon>Rhizopodaceae</taxon>
        <taxon>Rhizopus</taxon>
    </lineage>
</organism>
<keyword evidence="2" id="KW-1185">Reference proteome</keyword>